<reference evidence="1" key="1">
    <citation type="journal article" date="2022" name="bioRxiv">
        <title>Genomics of Preaxostyla Flagellates Illuminates Evolutionary Transitions and the Path Towards Mitochondrial Loss.</title>
        <authorList>
            <person name="Novak L.V.F."/>
            <person name="Treitli S.C."/>
            <person name="Pyrih J."/>
            <person name="Halakuc P."/>
            <person name="Pipaliya S.V."/>
            <person name="Vacek V."/>
            <person name="Brzon O."/>
            <person name="Soukal P."/>
            <person name="Eme L."/>
            <person name="Dacks J.B."/>
            <person name="Karnkowska A."/>
            <person name="Elias M."/>
            <person name="Hampl V."/>
        </authorList>
    </citation>
    <scope>NUCLEOTIDE SEQUENCE</scope>
    <source>
        <strain evidence="1">RCP-MX</strain>
    </source>
</reference>
<comment type="caution">
    <text evidence="1">The sequence shown here is derived from an EMBL/GenBank/DDBJ whole genome shotgun (WGS) entry which is preliminary data.</text>
</comment>
<protein>
    <submittedName>
        <fullName evidence="1">Uncharacterized protein</fullName>
    </submittedName>
</protein>
<sequence>MSYYKLPHFFFHVQSSDVQSTAALYAAHACAETAPHYVAHLDALAALCARVEELPDWRVVGPLAVGACGLRGWMRDEAMRWMEECRAGMMERLKTAHGSLAQRLLALRAALQQPLTEITSLRMVLEALTQFPIGLPSHLGTLFFGSDRVIAAVRTCQAFGIPFCLSSPLRDPGLEMEIMTLGDQCDLLESSGVTIPADDPASMPAVLEIWRTTSQCAQEVSSSLHRSHPSLQRAFEADRELFVTSAHGVRQSFLESGLAAPTGCPQVADVASVLGRFLTERDEMEHRRDGIHQGEALFGLPLTALPDLDALSADLSRLQPFHALAGMFRCSKRHCESVPFLGPRHWARLRALAALPAPGEGAETGPPPDGTWLAGLRIGTLLDSKLPDHPCAIHRLIALARHQRLVADTMSDLEAEWGAVRLEMMNSGQILGRPKVDFD</sequence>
<dbReference type="PANTHER" id="PTHR45703:SF8">
    <property type="entry name" value="DYNEINS HEAVY CHAIN"/>
    <property type="match status" value="1"/>
</dbReference>
<evidence type="ECO:0000313" key="2">
    <source>
        <dbReference type="Proteomes" id="UP001141327"/>
    </source>
</evidence>
<dbReference type="EMBL" id="JAPMOS010000412">
    <property type="protein sequence ID" value="KAJ4452704.1"/>
    <property type="molecule type" value="Genomic_DNA"/>
</dbReference>
<dbReference type="Proteomes" id="UP001141327">
    <property type="component" value="Unassembled WGS sequence"/>
</dbReference>
<gene>
    <name evidence="1" type="ORF">PAPYR_13063</name>
</gene>
<evidence type="ECO:0000313" key="1">
    <source>
        <dbReference type="EMBL" id="KAJ4452704.1"/>
    </source>
</evidence>
<name>A0ABQ8U5W2_9EUKA</name>
<organism evidence="1 2">
    <name type="scientific">Paratrimastix pyriformis</name>
    <dbReference type="NCBI Taxonomy" id="342808"/>
    <lineage>
        <taxon>Eukaryota</taxon>
        <taxon>Metamonada</taxon>
        <taxon>Preaxostyla</taxon>
        <taxon>Paratrimastigidae</taxon>
        <taxon>Paratrimastix</taxon>
    </lineage>
</organism>
<dbReference type="InterPro" id="IPR026983">
    <property type="entry name" value="DHC"/>
</dbReference>
<accession>A0ABQ8U5W2</accession>
<proteinExistence type="predicted"/>
<dbReference type="PANTHER" id="PTHR45703">
    <property type="entry name" value="DYNEIN HEAVY CHAIN"/>
    <property type="match status" value="1"/>
</dbReference>
<keyword evidence="2" id="KW-1185">Reference proteome</keyword>